<name>A0A1I3UWY0_9SPHI</name>
<evidence type="ECO:0008006" key="3">
    <source>
        <dbReference type="Google" id="ProtNLM"/>
    </source>
</evidence>
<gene>
    <name evidence="1" type="ORF">SAMN05444682_115107</name>
</gene>
<dbReference type="Proteomes" id="UP000198670">
    <property type="component" value="Unassembled WGS sequence"/>
</dbReference>
<reference evidence="1 2" key="1">
    <citation type="submission" date="2016-10" db="EMBL/GenBank/DDBJ databases">
        <authorList>
            <person name="de Groot N.N."/>
        </authorList>
    </citation>
    <scope>NUCLEOTIDE SEQUENCE [LARGE SCALE GENOMIC DNA]</scope>
    <source>
        <strain evidence="1 2">RK1</strain>
    </source>
</reference>
<organism evidence="1 2">
    <name type="scientific">Parapedobacter indicus</name>
    <dbReference type="NCBI Taxonomy" id="1477437"/>
    <lineage>
        <taxon>Bacteria</taxon>
        <taxon>Pseudomonadati</taxon>
        <taxon>Bacteroidota</taxon>
        <taxon>Sphingobacteriia</taxon>
        <taxon>Sphingobacteriales</taxon>
        <taxon>Sphingobacteriaceae</taxon>
        <taxon>Parapedobacter</taxon>
    </lineage>
</organism>
<dbReference type="EMBL" id="FOQO01000015">
    <property type="protein sequence ID" value="SFJ87884.1"/>
    <property type="molecule type" value="Genomic_DNA"/>
</dbReference>
<sequence length="72" mass="8427">MPTMEIKLRNDVVERLKRDQHLRTKLALELRRSYATIQRYVNDNSELLTTATALRIISEELGIDRSDLLEEA</sequence>
<protein>
    <recommendedName>
        <fullName evidence="3">HTH cro/C1-type domain-containing protein</fullName>
    </recommendedName>
</protein>
<accession>A0A1I3UWY0</accession>
<dbReference type="AlphaFoldDB" id="A0A1I3UWY0"/>
<evidence type="ECO:0000313" key="1">
    <source>
        <dbReference type="EMBL" id="SFJ87884.1"/>
    </source>
</evidence>
<proteinExistence type="predicted"/>
<dbReference type="STRING" id="1477437.SAMN05444682_115107"/>
<keyword evidence="2" id="KW-1185">Reference proteome</keyword>
<evidence type="ECO:0000313" key="2">
    <source>
        <dbReference type="Proteomes" id="UP000198670"/>
    </source>
</evidence>